<dbReference type="Proteomes" id="UP001055811">
    <property type="component" value="Linkage Group LG04"/>
</dbReference>
<evidence type="ECO:0000313" key="2">
    <source>
        <dbReference type="Proteomes" id="UP001055811"/>
    </source>
</evidence>
<proteinExistence type="predicted"/>
<organism evidence="1 2">
    <name type="scientific">Cichorium intybus</name>
    <name type="common">Chicory</name>
    <dbReference type="NCBI Taxonomy" id="13427"/>
    <lineage>
        <taxon>Eukaryota</taxon>
        <taxon>Viridiplantae</taxon>
        <taxon>Streptophyta</taxon>
        <taxon>Embryophyta</taxon>
        <taxon>Tracheophyta</taxon>
        <taxon>Spermatophyta</taxon>
        <taxon>Magnoliopsida</taxon>
        <taxon>eudicotyledons</taxon>
        <taxon>Gunneridae</taxon>
        <taxon>Pentapetalae</taxon>
        <taxon>asterids</taxon>
        <taxon>campanulids</taxon>
        <taxon>Asterales</taxon>
        <taxon>Asteraceae</taxon>
        <taxon>Cichorioideae</taxon>
        <taxon>Cichorieae</taxon>
        <taxon>Cichoriinae</taxon>
        <taxon>Cichorium</taxon>
    </lineage>
</organism>
<protein>
    <submittedName>
        <fullName evidence="1">Uncharacterized protein</fullName>
    </submittedName>
</protein>
<dbReference type="EMBL" id="CM042012">
    <property type="protein sequence ID" value="KAI3750980.1"/>
    <property type="molecule type" value="Genomic_DNA"/>
</dbReference>
<comment type="caution">
    <text evidence="1">The sequence shown here is derived from an EMBL/GenBank/DDBJ whole genome shotgun (WGS) entry which is preliminary data.</text>
</comment>
<reference evidence="2" key="1">
    <citation type="journal article" date="2022" name="Mol. Ecol. Resour.">
        <title>The genomes of chicory, endive, great burdock and yacon provide insights into Asteraceae palaeo-polyploidization history and plant inulin production.</title>
        <authorList>
            <person name="Fan W."/>
            <person name="Wang S."/>
            <person name="Wang H."/>
            <person name="Wang A."/>
            <person name="Jiang F."/>
            <person name="Liu H."/>
            <person name="Zhao H."/>
            <person name="Xu D."/>
            <person name="Zhang Y."/>
        </authorList>
    </citation>
    <scope>NUCLEOTIDE SEQUENCE [LARGE SCALE GENOMIC DNA]</scope>
    <source>
        <strain evidence="2">cv. Punajuju</strain>
    </source>
</reference>
<evidence type="ECO:0000313" key="1">
    <source>
        <dbReference type="EMBL" id="KAI3750980.1"/>
    </source>
</evidence>
<sequence>MQCYHWEPGAQLEFDVSITLWVETTHGCTSVAHHLATSLIPHSPPESIEPDSRIDSRNLVEPVDYDSILENITDIAIKIDSMRKLNLGFEHWNRFHITSAIGTWISIEPAEYEEALAMVKNCERSD</sequence>
<keyword evidence="2" id="KW-1185">Reference proteome</keyword>
<accession>A0ACB9DX02</accession>
<name>A0ACB9DX02_CICIN</name>
<reference evidence="1 2" key="2">
    <citation type="journal article" date="2022" name="Mol. Ecol. Resour.">
        <title>The genomes of chicory, endive, great burdock and yacon provide insights into Asteraceae paleo-polyploidization history and plant inulin production.</title>
        <authorList>
            <person name="Fan W."/>
            <person name="Wang S."/>
            <person name="Wang H."/>
            <person name="Wang A."/>
            <person name="Jiang F."/>
            <person name="Liu H."/>
            <person name="Zhao H."/>
            <person name="Xu D."/>
            <person name="Zhang Y."/>
        </authorList>
    </citation>
    <scope>NUCLEOTIDE SEQUENCE [LARGE SCALE GENOMIC DNA]</scope>
    <source>
        <strain evidence="2">cv. Punajuju</strain>
        <tissue evidence="1">Leaves</tissue>
    </source>
</reference>
<gene>
    <name evidence="1" type="ORF">L2E82_21949</name>
</gene>